<feature type="compositionally biased region" description="Basic and acidic residues" evidence="1">
    <location>
        <begin position="546"/>
        <end position="557"/>
    </location>
</feature>
<dbReference type="InterPro" id="IPR011333">
    <property type="entry name" value="SKP1/BTB/POZ_sf"/>
</dbReference>
<feature type="compositionally biased region" description="Acidic residues" evidence="1">
    <location>
        <begin position="565"/>
        <end position="575"/>
    </location>
</feature>
<feature type="compositionally biased region" description="Basic and acidic residues" evidence="1">
    <location>
        <begin position="651"/>
        <end position="664"/>
    </location>
</feature>
<dbReference type="PANTHER" id="PTHR47843">
    <property type="entry name" value="BTB DOMAIN-CONTAINING PROTEIN-RELATED"/>
    <property type="match status" value="1"/>
</dbReference>
<feature type="compositionally biased region" description="Low complexity" evidence="1">
    <location>
        <begin position="68"/>
        <end position="89"/>
    </location>
</feature>
<reference evidence="3" key="1">
    <citation type="journal article" date="2023" name="Mol. Phylogenet. Evol.">
        <title>Genome-scale phylogeny and comparative genomics of the fungal order Sordariales.</title>
        <authorList>
            <person name="Hensen N."/>
            <person name="Bonometti L."/>
            <person name="Westerberg I."/>
            <person name="Brannstrom I.O."/>
            <person name="Guillou S."/>
            <person name="Cros-Aarteil S."/>
            <person name="Calhoun S."/>
            <person name="Haridas S."/>
            <person name="Kuo A."/>
            <person name="Mondo S."/>
            <person name="Pangilinan J."/>
            <person name="Riley R."/>
            <person name="LaButti K."/>
            <person name="Andreopoulos B."/>
            <person name="Lipzen A."/>
            <person name="Chen C."/>
            <person name="Yan M."/>
            <person name="Daum C."/>
            <person name="Ng V."/>
            <person name="Clum A."/>
            <person name="Steindorff A."/>
            <person name="Ohm R.A."/>
            <person name="Martin F."/>
            <person name="Silar P."/>
            <person name="Natvig D.O."/>
            <person name="Lalanne C."/>
            <person name="Gautier V."/>
            <person name="Ament-Velasquez S.L."/>
            <person name="Kruys A."/>
            <person name="Hutchinson M.I."/>
            <person name="Powell A.J."/>
            <person name="Barry K."/>
            <person name="Miller A.N."/>
            <person name="Grigoriev I.V."/>
            <person name="Debuchy R."/>
            <person name="Gladieux P."/>
            <person name="Hiltunen Thoren M."/>
            <person name="Johannesson H."/>
        </authorList>
    </citation>
    <scope>NUCLEOTIDE SEQUENCE</scope>
    <source>
        <strain evidence="3">CBS 626.80</strain>
    </source>
</reference>
<dbReference type="PROSITE" id="PS50097">
    <property type="entry name" value="BTB"/>
    <property type="match status" value="2"/>
</dbReference>
<evidence type="ECO:0000313" key="3">
    <source>
        <dbReference type="EMBL" id="KAK3953813.1"/>
    </source>
</evidence>
<dbReference type="SMART" id="SM00225">
    <property type="entry name" value="BTB"/>
    <property type="match status" value="2"/>
</dbReference>
<feature type="domain" description="BTB" evidence="2">
    <location>
        <begin position="15"/>
        <end position="117"/>
    </location>
</feature>
<feature type="domain" description="BTB" evidence="2">
    <location>
        <begin position="281"/>
        <end position="348"/>
    </location>
</feature>
<evidence type="ECO:0000259" key="2">
    <source>
        <dbReference type="PROSITE" id="PS50097"/>
    </source>
</evidence>
<proteinExistence type="predicted"/>
<sequence>MTQYFTPYFNSSLFSDATVAYMSYNKNKHAKHEANKRHLPVHRLILSLQSPFFASAFTLPFAESQSMSSCSPSSNPDPDHNLNPNPTNPTITLHDDDPDALVSAIRWCYGHSLYQVDGHDELETQLAYKDLITMRFTSEEEQAVAGLLLHLMRVYVVADKYDIPKLREEVFVHYHRLAPLVQLHRQEGGLFEEMVHVVYGTGLGRGDKLRKRLMGDVAREVVLRMGNDWELEEVERVVRACVDKVRSVGMGREWKREFMRDVKREVRRVVKRRLLESGLFSDVTVRCGDRTWNLHKNILCSRSIWFEKALTGNFEEAKSGIVNIENFEPEAIDILIRYIYTGICDIPALSPTTKTTFVACFQVYTVADYFALSSLTKIALDTLTAEFDSKVAPLQLNYDPGTPISEGGVSPDWLPELFEAIRLVYNDVPLSDTSHTTPRLRAAFLAFVHAARFYFLQNEHFNAFLDEVPAFALDVFRAMRHTGDFVANLPDAHCSFCKSKPTRAEKGYYTHLATEKLKLTAACSTCAGKRDFGTGWTDWSGKVKTEKEKAEREREKATVAVTENSESDISSESDSDIENDIDMEAQEVATVLDNDGFLQLGPSIFGYESEVLYGPPVDPLSGDASDMPSTWISREWARHLAKHRLPPPGVPRDDGKEHNGSETEHLQAWNPGTMWNERC</sequence>
<dbReference type="PANTHER" id="PTHR47843:SF5">
    <property type="entry name" value="BTB_POZ DOMAIN PROTEIN"/>
    <property type="match status" value="1"/>
</dbReference>
<evidence type="ECO:0000313" key="4">
    <source>
        <dbReference type="Proteomes" id="UP001303222"/>
    </source>
</evidence>
<feature type="region of interest" description="Disordered" evidence="1">
    <location>
        <begin position="68"/>
        <end position="90"/>
    </location>
</feature>
<name>A0AAN6P141_9PEZI</name>
<feature type="region of interest" description="Disordered" evidence="1">
    <location>
        <begin position="643"/>
        <end position="664"/>
    </location>
</feature>
<dbReference type="SUPFAM" id="SSF54695">
    <property type="entry name" value="POZ domain"/>
    <property type="match status" value="2"/>
</dbReference>
<dbReference type="CDD" id="cd18186">
    <property type="entry name" value="BTB_POZ_ZBTB_KLHL-like"/>
    <property type="match status" value="2"/>
</dbReference>
<dbReference type="Gene3D" id="3.30.710.10">
    <property type="entry name" value="Potassium Channel Kv1.1, Chain A"/>
    <property type="match status" value="2"/>
</dbReference>
<dbReference type="AlphaFoldDB" id="A0AAN6P141"/>
<organism evidence="3 4">
    <name type="scientific">Pseudoneurospora amorphoporcata</name>
    <dbReference type="NCBI Taxonomy" id="241081"/>
    <lineage>
        <taxon>Eukaryota</taxon>
        <taxon>Fungi</taxon>
        <taxon>Dikarya</taxon>
        <taxon>Ascomycota</taxon>
        <taxon>Pezizomycotina</taxon>
        <taxon>Sordariomycetes</taxon>
        <taxon>Sordariomycetidae</taxon>
        <taxon>Sordariales</taxon>
        <taxon>Sordariaceae</taxon>
        <taxon>Pseudoneurospora</taxon>
    </lineage>
</organism>
<accession>A0AAN6P141</accession>
<dbReference type="EMBL" id="MU859099">
    <property type="protein sequence ID" value="KAK3953813.1"/>
    <property type="molecule type" value="Genomic_DNA"/>
</dbReference>
<evidence type="ECO:0000256" key="1">
    <source>
        <dbReference type="SAM" id="MobiDB-lite"/>
    </source>
</evidence>
<dbReference type="InterPro" id="IPR000210">
    <property type="entry name" value="BTB/POZ_dom"/>
</dbReference>
<dbReference type="Proteomes" id="UP001303222">
    <property type="component" value="Unassembled WGS sequence"/>
</dbReference>
<reference evidence="3" key="2">
    <citation type="submission" date="2023-06" db="EMBL/GenBank/DDBJ databases">
        <authorList>
            <consortium name="Lawrence Berkeley National Laboratory"/>
            <person name="Mondo S.J."/>
            <person name="Hensen N."/>
            <person name="Bonometti L."/>
            <person name="Westerberg I."/>
            <person name="Brannstrom I.O."/>
            <person name="Guillou S."/>
            <person name="Cros-Aarteil S."/>
            <person name="Calhoun S."/>
            <person name="Haridas S."/>
            <person name="Kuo A."/>
            <person name="Pangilinan J."/>
            <person name="Riley R."/>
            <person name="Labutti K."/>
            <person name="Andreopoulos B."/>
            <person name="Lipzen A."/>
            <person name="Chen C."/>
            <person name="Yanf M."/>
            <person name="Daum C."/>
            <person name="Ng V."/>
            <person name="Clum A."/>
            <person name="Steindorff A."/>
            <person name="Ohm R."/>
            <person name="Martin F."/>
            <person name="Silar P."/>
            <person name="Natvig D."/>
            <person name="Lalanne C."/>
            <person name="Gautier V."/>
            <person name="Ament-Velasquez S.L."/>
            <person name="Kruys A."/>
            <person name="Hutchinson M.I."/>
            <person name="Powell A.J."/>
            <person name="Barry K."/>
            <person name="Miller A.N."/>
            <person name="Grigoriev I.V."/>
            <person name="Debuchy R."/>
            <person name="Gladieux P."/>
            <person name="Thoren M.H."/>
            <person name="Johannesson H."/>
        </authorList>
    </citation>
    <scope>NUCLEOTIDE SEQUENCE</scope>
    <source>
        <strain evidence="3">CBS 626.80</strain>
    </source>
</reference>
<protein>
    <recommendedName>
        <fullName evidence="2">BTB domain-containing protein</fullName>
    </recommendedName>
</protein>
<keyword evidence="4" id="KW-1185">Reference proteome</keyword>
<comment type="caution">
    <text evidence="3">The sequence shown here is derived from an EMBL/GenBank/DDBJ whole genome shotgun (WGS) entry which is preliminary data.</text>
</comment>
<feature type="region of interest" description="Disordered" evidence="1">
    <location>
        <begin position="546"/>
        <end position="575"/>
    </location>
</feature>
<dbReference type="Pfam" id="PF00651">
    <property type="entry name" value="BTB"/>
    <property type="match status" value="1"/>
</dbReference>
<gene>
    <name evidence="3" type="ORF">QBC32DRAFT_404601</name>
</gene>